<keyword evidence="2" id="KW-1185">Reference proteome</keyword>
<evidence type="ECO:0000313" key="1">
    <source>
        <dbReference type="EMBL" id="TGY97568.1"/>
    </source>
</evidence>
<gene>
    <name evidence="1" type="ORF">E5329_04125</name>
</gene>
<comment type="caution">
    <text evidence="1">The sequence shown here is derived from an EMBL/GenBank/DDBJ whole genome shotgun (WGS) entry which is preliminary data.</text>
</comment>
<evidence type="ECO:0000313" key="2">
    <source>
        <dbReference type="Proteomes" id="UP000304953"/>
    </source>
</evidence>
<name>A0AC61S015_9FIRM</name>
<protein>
    <submittedName>
        <fullName evidence="1">Uncharacterized protein</fullName>
    </submittedName>
</protein>
<dbReference type="Proteomes" id="UP000304953">
    <property type="component" value="Unassembled WGS sequence"/>
</dbReference>
<proteinExistence type="predicted"/>
<reference evidence="1" key="1">
    <citation type="submission" date="2019-04" db="EMBL/GenBank/DDBJ databases">
        <title>Microbes associate with the intestines of laboratory mice.</title>
        <authorList>
            <person name="Navarre W."/>
            <person name="Wong E."/>
            <person name="Huang K."/>
            <person name="Tropini C."/>
            <person name="Ng K."/>
            <person name="Yu B."/>
        </authorList>
    </citation>
    <scope>NUCLEOTIDE SEQUENCE</scope>
    <source>
        <strain evidence="1">NM01_1-7b</strain>
    </source>
</reference>
<sequence>MNPGDDKKYSMMSGQELKEFMAEFEEGNRRIALEFLNGEEKLFDDNYQVGEKWNPQNPGMIEDVIKLLGMTVVSFMEKNEEQEQKLSAARKKNEELERQITDLRHKLNHPFQTVGNRIKDSWNKEQ</sequence>
<organism evidence="1 2">
    <name type="scientific">Petralouisia muris</name>
    <dbReference type="NCBI Taxonomy" id="3032872"/>
    <lineage>
        <taxon>Bacteria</taxon>
        <taxon>Bacillati</taxon>
        <taxon>Bacillota</taxon>
        <taxon>Clostridia</taxon>
        <taxon>Lachnospirales</taxon>
        <taxon>Lachnospiraceae</taxon>
        <taxon>Petralouisia</taxon>
    </lineage>
</organism>
<dbReference type="EMBL" id="SRYA01000006">
    <property type="protein sequence ID" value="TGY97568.1"/>
    <property type="molecule type" value="Genomic_DNA"/>
</dbReference>
<accession>A0AC61S015</accession>